<organism evidence="5 6">
    <name type="scientific">Haloferula rosea</name>
    <dbReference type="NCBI Taxonomy" id="490093"/>
    <lineage>
        <taxon>Bacteria</taxon>
        <taxon>Pseudomonadati</taxon>
        <taxon>Verrucomicrobiota</taxon>
        <taxon>Verrucomicrobiia</taxon>
        <taxon>Verrucomicrobiales</taxon>
        <taxon>Verrucomicrobiaceae</taxon>
        <taxon>Haloferula</taxon>
    </lineage>
</organism>
<dbReference type="Gene3D" id="2.60.40.790">
    <property type="match status" value="1"/>
</dbReference>
<dbReference type="SUPFAM" id="SSF49764">
    <property type="entry name" value="HSP20-like chaperones"/>
    <property type="match status" value="1"/>
</dbReference>
<dbReference type="PROSITE" id="PS01031">
    <property type="entry name" value="SHSP"/>
    <property type="match status" value="1"/>
</dbReference>
<evidence type="ECO:0000256" key="1">
    <source>
        <dbReference type="PROSITE-ProRule" id="PRU00285"/>
    </source>
</evidence>
<reference evidence="5" key="1">
    <citation type="submission" date="2021-01" db="EMBL/GenBank/DDBJ databases">
        <title>Modified the classification status of verrucomicrobia.</title>
        <authorList>
            <person name="Feng X."/>
        </authorList>
    </citation>
    <scope>NUCLEOTIDE SEQUENCE</scope>
    <source>
        <strain evidence="5">KCTC 22201</strain>
    </source>
</reference>
<evidence type="ECO:0000256" key="3">
    <source>
        <dbReference type="SAM" id="MobiDB-lite"/>
    </source>
</evidence>
<sequence>MNDSTQTTCKESSCNETLTDRKNEVLSQPTDTKAEVCNEETLTTAQPAWHAERTDDGVDLEVTLPGVLRENLDLQVEGRELRLSARRENAGSSRRLILGQPAPDTYALKLRLGESLDGEQLSAALKDGILKVSVPLASEARPRTISID</sequence>
<protein>
    <submittedName>
        <fullName evidence="5">Hsp20/alpha crystallin family protein</fullName>
    </submittedName>
</protein>
<dbReference type="InterPro" id="IPR008978">
    <property type="entry name" value="HSP20-like_chaperone"/>
</dbReference>
<evidence type="ECO:0000256" key="2">
    <source>
        <dbReference type="RuleBase" id="RU003616"/>
    </source>
</evidence>
<evidence type="ECO:0000313" key="6">
    <source>
        <dbReference type="Proteomes" id="UP000658278"/>
    </source>
</evidence>
<dbReference type="CDD" id="cd00298">
    <property type="entry name" value="ACD_sHsps_p23-like"/>
    <property type="match status" value="1"/>
</dbReference>
<proteinExistence type="inferred from homology"/>
<dbReference type="RefSeq" id="WP_200283018.1">
    <property type="nucleotide sequence ID" value="NZ_JAENII010000018.1"/>
</dbReference>
<feature type="domain" description="SHSP" evidence="4">
    <location>
        <begin position="40"/>
        <end position="148"/>
    </location>
</feature>
<dbReference type="EMBL" id="JAENII010000018">
    <property type="protein sequence ID" value="MBK1828837.1"/>
    <property type="molecule type" value="Genomic_DNA"/>
</dbReference>
<dbReference type="Pfam" id="PF00011">
    <property type="entry name" value="HSP20"/>
    <property type="match status" value="1"/>
</dbReference>
<feature type="region of interest" description="Disordered" evidence="3">
    <location>
        <begin position="1"/>
        <end position="31"/>
    </location>
</feature>
<name>A0A934RG22_9BACT</name>
<dbReference type="Proteomes" id="UP000658278">
    <property type="component" value="Unassembled WGS sequence"/>
</dbReference>
<dbReference type="InterPro" id="IPR002068">
    <property type="entry name" value="A-crystallin/Hsp20_dom"/>
</dbReference>
<comment type="caution">
    <text evidence="5">The sequence shown here is derived from an EMBL/GenBank/DDBJ whole genome shotgun (WGS) entry which is preliminary data.</text>
</comment>
<dbReference type="AlphaFoldDB" id="A0A934RG22"/>
<accession>A0A934RG22</accession>
<keyword evidence="6" id="KW-1185">Reference proteome</keyword>
<comment type="similarity">
    <text evidence="1 2">Belongs to the small heat shock protein (HSP20) family.</text>
</comment>
<evidence type="ECO:0000313" key="5">
    <source>
        <dbReference type="EMBL" id="MBK1828837.1"/>
    </source>
</evidence>
<gene>
    <name evidence="5" type="ORF">JIN81_17515</name>
</gene>
<feature type="compositionally biased region" description="Polar residues" evidence="3">
    <location>
        <begin position="1"/>
        <end position="17"/>
    </location>
</feature>
<evidence type="ECO:0000259" key="4">
    <source>
        <dbReference type="PROSITE" id="PS01031"/>
    </source>
</evidence>